<accession>A0A926E9W7</accession>
<evidence type="ECO:0000256" key="5">
    <source>
        <dbReference type="PIRSR" id="PIRSR615500-1"/>
    </source>
</evidence>
<dbReference type="InterPro" id="IPR015500">
    <property type="entry name" value="Peptidase_S8_subtilisin-rel"/>
</dbReference>
<name>A0A926E9W7_9FIRM</name>
<dbReference type="PROSITE" id="PS00136">
    <property type="entry name" value="SUBTILASE_ASP"/>
    <property type="match status" value="1"/>
</dbReference>
<comment type="caution">
    <text evidence="9">The sequence shown here is derived from an EMBL/GenBank/DDBJ whole genome shotgun (WGS) entry which is preliminary data.</text>
</comment>
<evidence type="ECO:0000313" key="9">
    <source>
        <dbReference type="EMBL" id="MBC8570007.1"/>
    </source>
</evidence>
<gene>
    <name evidence="9" type="ORF">H8709_04110</name>
</gene>
<dbReference type="PRINTS" id="PR00723">
    <property type="entry name" value="SUBTILISIN"/>
</dbReference>
<dbReference type="EMBL" id="JACRTC010000002">
    <property type="protein sequence ID" value="MBC8570007.1"/>
    <property type="molecule type" value="Genomic_DNA"/>
</dbReference>
<dbReference type="InterPro" id="IPR036852">
    <property type="entry name" value="Peptidase_S8/S53_dom_sf"/>
</dbReference>
<dbReference type="Gene3D" id="3.40.50.200">
    <property type="entry name" value="Peptidase S8/S53 domain"/>
    <property type="match status" value="1"/>
</dbReference>
<feature type="active site" description="Charge relay system" evidence="5 6">
    <location>
        <position position="131"/>
    </location>
</feature>
<comment type="similarity">
    <text evidence="1 6 7">Belongs to the peptidase S8 family.</text>
</comment>
<keyword evidence="4 6" id="KW-0720">Serine protease</keyword>
<proteinExistence type="inferred from homology"/>
<evidence type="ECO:0000259" key="8">
    <source>
        <dbReference type="Pfam" id="PF00082"/>
    </source>
</evidence>
<dbReference type="PANTHER" id="PTHR43806">
    <property type="entry name" value="PEPTIDASE S8"/>
    <property type="match status" value="1"/>
</dbReference>
<dbReference type="Proteomes" id="UP000660861">
    <property type="component" value="Unassembled WGS sequence"/>
</dbReference>
<dbReference type="SUPFAM" id="SSF52743">
    <property type="entry name" value="Subtilisin-like"/>
    <property type="match status" value="1"/>
</dbReference>
<evidence type="ECO:0000256" key="3">
    <source>
        <dbReference type="ARBA" id="ARBA00022801"/>
    </source>
</evidence>
<evidence type="ECO:0000313" key="10">
    <source>
        <dbReference type="Proteomes" id="UP000660861"/>
    </source>
</evidence>
<feature type="active site" description="Charge relay system" evidence="5 6">
    <location>
        <position position="324"/>
    </location>
</feature>
<dbReference type="PROSITE" id="PS00137">
    <property type="entry name" value="SUBTILASE_HIS"/>
    <property type="match status" value="1"/>
</dbReference>
<feature type="active site" description="Charge relay system" evidence="5 6">
    <location>
        <position position="172"/>
    </location>
</feature>
<dbReference type="InterPro" id="IPR023827">
    <property type="entry name" value="Peptidase_S8_Asp-AS"/>
</dbReference>
<sequence length="393" mass="42386">MYDQMSDFEAGKVIVALHRNLPDGRPCDKNVLFEGIDYEKMERIFPGDGGEAEDIWLVHLRSKDKSAVLDAVEKLSGHPCVIYAEPDYLEELHLVPNDPLYGQLWGTQRIGAPLAWRYTTGSTRVAVGVIDSGIDHRHPDIRRNMWASPRGRVLNGWNFGDNNSNSIDTNGHGTHVAGTVGAVGNNRIGITGVCLHVSVVSMKFGLDIASAIEAIHFANFYRIPILNASWGGRGYSQALKYAIDHYNGLFIASAGNFGENNDVDPLYPASYDSANIISVAATNPEDTLARFSNYGLNSVDIGAPGTDILSLDLDGGYSPKNGTSMAAPHVAGAAALLKAYRPYLSTMQLKNIILSSADTVPDLTGRVLTGGILNVNAMFQLANGPVQNRACPD</sequence>
<dbReference type="CDD" id="cd07473">
    <property type="entry name" value="Peptidases_S8_Subtilisin_like"/>
    <property type="match status" value="1"/>
</dbReference>
<dbReference type="PROSITE" id="PS51892">
    <property type="entry name" value="SUBTILASE"/>
    <property type="match status" value="1"/>
</dbReference>
<dbReference type="AlphaFoldDB" id="A0A926E9W7"/>
<reference evidence="9" key="1">
    <citation type="submission" date="2020-08" db="EMBL/GenBank/DDBJ databases">
        <title>Genome public.</title>
        <authorList>
            <person name="Liu C."/>
            <person name="Sun Q."/>
        </authorList>
    </citation>
    <scope>NUCLEOTIDE SEQUENCE</scope>
    <source>
        <strain evidence="9">NSJ-54</strain>
    </source>
</reference>
<organism evidence="9 10">
    <name type="scientific">Zongyangia hominis</name>
    <dbReference type="NCBI Taxonomy" id="2763677"/>
    <lineage>
        <taxon>Bacteria</taxon>
        <taxon>Bacillati</taxon>
        <taxon>Bacillota</taxon>
        <taxon>Clostridia</taxon>
        <taxon>Eubacteriales</taxon>
        <taxon>Oscillospiraceae</taxon>
        <taxon>Zongyangia</taxon>
    </lineage>
</organism>
<protein>
    <submittedName>
        <fullName evidence="9">S8 family serine peptidase</fullName>
    </submittedName>
</protein>
<dbReference type="RefSeq" id="WP_262397107.1">
    <property type="nucleotide sequence ID" value="NZ_JACRTC010000002.1"/>
</dbReference>
<dbReference type="InterPro" id="IPR023828">
    <property type="entry name" value="Peptidase_S8_Ser-AS"/>
</dbReference>
<feature type="domain" description="Peptidase S8/S53" evidence="8">
    <location>
        <begin position="124"/>
        <end position="360"/>
    </location>
</feature>
<keyword evidence="2 6" id="KW-0645">Protease</keyword>
<evidence type="ECO:0000256" key="2">
    <source>
        <dbReference type="ARBA" id="ARBA00022670"/>
    </source>
</evidence>
<dbReference type="InterPro" id="IPR000209">
    <property type="entry name" value="Peptidase_S8/S53_dom"/>
</dbReference>
<dbReference type="InterPro" id="IPR050131">
    <property type="entry name" value="Peptidase_S8_subtilisin-like"/>
</dbReference>
<dbReference type="PROSITE" id="PS00138">
    <property type="entry name" value="SUBTILASE_SER"/>
    <property type="match status" value="1"/>
</dbReference>
<dbReference type="Pfam" id="PF00082">
    <property type="entry name" value="Peptidase_S8"/>
    <property type="match status" value="1"/>
</dbReference>
<evidence type="ECO:0000256" key="4">
    <source>
        <dbReference type="ARBA" id="ARBA00022825"/>
    </source>
</evidence>
<evidence type="ECO:0000256" key="6">
    <source>
        <dbReference type="PROSITE-ProRule" id="PRU01240"/>
    </source>
</evidence>
<dbReference type="InterPro" id="IPR022398">
    <property type="entry name" value="Peptidase_S8_His-AS"/>
</dbReference>
<dbReference type="InterPro" id="IPR034204">
    <property type="entry name" value="PfSUB1-like_cat_dom"/>
</dbReference>
<keyword evidence="10" id="KW-1185">Reference proteome</keyword>
<dbReference type="PANTHER" id="PTHR43806:SF11">
    <property type="entry name" value="CEREVISIN-RELATED"/>
    <property type="match status" value="1"/>
</dbReference>
<dbReference type="GO" id="GO:0004252">
    <property type="term" value="F:serine-type endopeptidase activity"/>
    <property type="evidence" value="ECO:0007669"/>
    <property type="project" value="UniProtKB-UniRule"/>
</dbReference>
<evidence type="ECO:0000256" key="7">
    <source>
        <dbReference type="RuleBase" id="RU003355"/>
    </source>
</evidence>
<evidence type="ECO:0000256" key="1">
    <source>
        <dbReference type="ARBA" id="ARBA00011073"/>
    </source>
</evidence>
<dbReference type="GO" id="GO:0006508">
    <property type="term" value="P:proteolysis"/>
    <property type="evidence" value="ECO:0007669"/>
    <property type="project" value="UniProtKB-KW"/>
</dbReference>
<keyword evidence="3 6" id="KW-0378">Hydrolase</keyword>